<reference evidence="2" key="1">
    <citation type="submission" date="2023-03" db="EMBL/GenBank/DDBJ databases">
        <title>Massive genome expansion in bonnet fungi (Mycena s.s.) driven by repeated elements and novel gene families across ecological guilds.</title>
        <authorList>
            <consortium name="Lawrence Berkeley National Laboratory"/>
            <person name="Harder C.B."/>
            <person name="Miyauchi S."/>
            <person name="Viragh M."/>
            <person name="Kuo A."/>
            <person name="Thoen E."/>
            <person name="Andreopoulos B."/>
            <person name="Lu D."/>
            <person name="Skrede I."/>
            <person name="Drula E."/>
            <person name="Henrissat B."/>
            <person name="Morin E."/>
            <person name="Kohler A."/>
            <person name="Barry K."/>
            <person name="LaButti K."/>
            <person name="Morin E."/>
            <person name="Salamov A."/>
            <person name="Lipzen A."/>
            <person name="Mereny Z."/>
            <person name="Hegedus B."/>
            <person name="Baldrian P."/>
            <person name="Stursova M."/>
            <person name="Weitz H."/>
            <person name="Taylor A."/>
            <person name="Grigoriev I.V."/>
            <person name="Nagy L.G."/>
            <person name="Martin F."/>
            <person name="Kauserud H."/>
        </authorList>
    </citation>
    <scope>NUCLEOTIDE SEQUENCE</scope>
    <source>
        <strain evidence="2">CBHHK200</strain>
    </source>
</reference>
<feature type="region of interest" description="Disordered" evidence="1">
    <location>
        <begin position="227"/>
        <end position="302"/>
    </location>
</feature>
<evidence type="ECO:0000313" key="2">
    <source>
        <dbReference type="EMBL" id="KAJ7017073.1"/>
    </source>
</evidence>
<dbReference type="EMBL" id="JARJCM010000436">
    <property type="protein sequence ID" value="KAJ7017073.1"/>
    <property type="molecule type" value="Genomic_DNA"/>
</dbReference>
<organism evidence="2 3">
    <name type="scientific">Mycena alexandri</name>
    <dbReference type="NCBI Taxonomy" id="1745969"/>
    <lineage>
        <taxon>Eukaryota</taxon>
        <taxon>Fungi</taxon>
        <taxon>Dikarya</taxon>
        <taxon>Basidiomycota</taxon>
        <taxon>Agaricomycotina</taxon>
        <taxon>Agaricomycetes</taxon>
        <taxon>Agaricomycetidae</taxon>
        <taxon>Agaricales</taxon>
        <taxon>Marasmiineae</taxon>
        <taxon>Mycenaceae</taxon>
        <taxon>Mycena</taxon>
    </lineage>
</organism>
<accession>A0AAD6RYA6</accession>
<gene>
    <name evidence="2" type="ORF">C8F04DRAFT_1338606</name>
</gene>
<dbReference type="Proteomes" id="UP001218188">
    <property type="component" value="Unassembled WGS sequence"/>
</dbReference>
<feature type="region of interest" description="Disordered" evidence="1">
    <location>
        <begin position="102"/>
        <end position="196"/>
    </location>
</feature>
<feature type="region of interest" description="Disordered" evidence="1">
    <location>
        <begin position="1"/>
        <end position="61"/>
    </location>
</feature>
<dbReference type="AlphaFoldDB" id="A0AAD6RYA6"/>
<name>A0AAD6RYA6_9AGAR</name>
<feature type="compositionally biased region" description="Polar residues" evidence="1">
    <location>
        <begin position="1"/>
        <end position="12"/>
    </location>
</feature>
<keyword evidence="3" id="KW-1185">Reference proteome</keyword>
<proteinExistence type="predicted"/>
<feature type="compositionally biased region" description="Polar residues" evidence="1">
    <location>
        <begin position="102"/>
        <end position="115"/>
    </location>
</feature>
<evidence type="ECO:0000313" key="3">
    <source>
        <dbReference type="Proteomes" id="UP001218188"/>
    </source>
</evidence>
<feature type="compositionally biased region" description="Polar residues" evidence="1">
    <location>
        <begin position="24"/>
        <end position="49"/>
    </location>
</feature>
<sequence length="381" mass="40345">MANGDTQTTANNPAMIRAPRTRRTAPQDTENPGKATTNHRLNDATTSAATEDGVRSTGGGAWGIGVGDSTWTGDVGCDVGRCKKSAKSRSSFLNARTISCVSSPRTSASLRNSHTGGRLGPGELGECVEGDSGSGGGDGEGEGAVESDKNDDCVNTDNVRPSDDDSLQNPKPACIGTSERLEDDGARSDGAISDATERGMVLMRTYEENDSVGARTMFRPTYPPRHAARYSRRTATVRERTTPRTSSTAPHATRWAKAQTRSRTRGMRTGREGGVATSEDSSVLEMDVGGSSEETVEADEERVNADTVAARAAGTVPKTLSKAGAVVSAPRKATKAGAVDNALKTPHSRQGRILLFGLGRYPQWWRWRVPAQVGNQFEVST</sequence>
<evidence type="ECO:0000256" key="1">
    <source>
        <dbReference type="SAM" id="MobiDB-lite"/>
    </source>
</evidence>
<comment type="caution">
    <text evidence="2">The sequence shown here is derived from an EMBL/GenBank/DDBJ whole genome shotgun (WGS) entry which is preliminary data.</text>
</comment>
<protein>
    <submittedName>
        <fullName evidence="2">Uncharacterized protein</fullName>
    </submittedName>
</protein>